<keyword evidence="6 11" id="KW-0441">Lipid A biosynthesis</keyword>
<evidence type="ECO:0000256" key="6">
    <source>
        <dbReference type="ARBA" id="ARBA00022556"/>
    </source>
</evidence>
<dbReference type="UniPathway" id="UPA00973"/>
<comment type="pathway">
    <text evidence="11">Bacterial outer membrane biogenesis; LPS lipid A biosynthesis.</text>
</comment>
<evidence type="ECO:0000313" key="13">
    <source>
        <dbReference type="Proteomes" id="UP000266091"/>
    </source>
</evidence>
<evidence type="ECO:0000256" key="2">
    <source>
        <dbReference type="ARBA" id="ARBA00007868"/>
    </source>
</evidence>
<comment type="catalytic activity">
    <reaction evidence="10 11">
        <text>a lipid X + a UDP-2-N,3-O-bis[(3R)-3-hydroxyacyl]-alpha-D-glucosamine = a lipid A disaccharide + UDP + H(+)</text>
        <dbReference type="Rhea" id="RHEA:67828"/>
        <dbReference type="ChEBI" id="CHEBI:15378"/>
        <dbReference type="ChEBI" id="CHEBI:58223"/>
        <dbReference type="ChEBI" id="CHEBI:137748"/>
        <dbReference type="ChEBI" id="CHEBI:176338"/>
        <dbReference type="ChEBI" id="CHEBI:176343"/>
        <dbReference type="EC" id="2.4.1.182"/>
    </reaction>
</comment>
<evidence type="ECO:0000256" key="7">
    <source>
        <dbReference type="ARBA" id="ARBA00022676"/>
    </source>
</evidence>
<dbReference type="AlphaFoldDB" id="A0A388SEJ3"/>
<dbReference type="HAMAP" id="MF_00392">
    <property type="entry name" value="LpxB"/>
    <property type="match status" value="1"/>
</dbReference>
<evidence type="ECO:0000256" key="9">
    <source>
        <dbReference type="ARBA" id="ARBA00023098"/>
    </source>
</evidence>
<keyword evidence="9 11" id="KW-0443">Lipid metabolism</keyword>
<evidence type="ECO:0000256" key="10">
    <source>
        <dbReference type="ARBA" id="ARBA00048975"/>
    </source>
</evidence>
<dbReference type="GO" id="GO:0009245">
    <property type="term" value="P:lipid A biosynthetic process"/>
    <property type="evidence" value="ECO:0007669"/>
    <property type="project" value="UniProtKB-UniRule"/>
</dbReference>
<dbReference type="NCBIfam" id="TIGR00215">
    <property type="entry name" value="lpxB"/>
    <property type="match status" value="1"/>
</dbReference>
<evidence type="ECO:0000256" key="1">
    <source>
        <dbReference type="ARBA" id="ARBA00002056"/>
    </source>
</evidence>
<dbReference type="GO" id="GO:0008915">
    <property type="term" value="F:lipid-A-disaccharide synthase activity"/>
    <property type="evidence" value="ECO:0007669"/>
    <property type="project" value="UniProtKB-UniRule"/>
</dbReference>
<dbReference type="EMBL" id="BGZJ01000001">
    <property type="protein sequence ID" value="GBO93861.1"/>
    <property type="molecule type" value="Genomic_DNA"/>
</dbReference>
<dbReference type="PANTHER" id="PTHR30372">
    <property type="entry name" value="LIPID-A-DISACCHARIDE SYNTHASE"/>
    <property type="match status" value="1"/>
</dbReference>
<dbReference type="GO" id="GO:0016020">
    <property type="term" value="C:membrane"/>
    <property type="evidence" value="ECO:0007669"/>
    <property type="project" value="GOC"/>
</dbReference>
<dbReference type="GO" id="GO:0005543">
    <property type="term" value="F:phospholipid binding"/>
    <property type="evidence" value="ECO:0007669"/>
    <property type="project" value="TreeGrafter"/>
</dbReference>
<evidence type="ECO:0000256" key="8">
    <source>
        <dbReference type="ARBA" id="ARBA00022679"/>
    </source>
</evidence>
<dbReference type="InterPro" id="IPR003835">
    <property type="entry name" value="Glyco_trans_19"/>
</dbReference>
<keyword evidence="8 11" id="KW-0808">Transferase</keyword>
<dbReference type="Proteomes" id="UP000266091">
    <property type="component" value="Unassembled WGS sequence"/>
</dbReference>
<gene>
    <name evidence="11 12" type="primary">lpxB</name>
    <name evidence="12" type="ORF">MESMUL_12150</name>
</gene>
<name>A0A388SEJ3_9BURK</name>
<comment type="function">
    <text evidence="1 11">Condensation of UDP-2,3-diacylglucosamine and 2,3-diacylglucosamine-1-phosphate to form lipid A disaccharide, a precursor of lipid A, a phosphorylated glycolipid that anchors the lipopolysaccharide to the outer membrane of the cell.</text>
</comment>
<protein>
    <recommendedName>
        <fullName evidence="4 11">Lipid-A-disaccharide synthase</fullName>
        <ecNumber evidence="3 11">2.4.1.182</ecNumber>
    </recommendedName>
</protein>
<dbReference type="EC" id="2.4.1.182" evidence="3 11"/>
<evidence type="ECO:0000256" key="5">
    <source>
        <dbReference type="ARBA" id="ARBA00022516"/>
    </source>
</evidence>
<dbReference type="PANTHER" id="PTHR30372:SF4">
    <property type="entry name" value="LIPID-A-DISACCHARIDE SYNTHASE, MITOCHONDRIAL-RELATED"/>
    <property type="match status" value="1"/>
</dbReference>
<dbReference type="SUPFAM" id="SSF53756">
    <property type="entry name" value="UDP-Glycosyltransferase/glycogen phosphorylase"/>
    <property type="match status" value="1"/>
</dbReference>
<comment type="caution">
    <text evidence="12">The sequence shown here is derived from an EMBL/GenBank/DDBJ whole genome shotgun (WGS) entry which is preliminary data.</text>
</comment>
<evidence type="ECO:0000256" key="3">
    <source>
        <dbReference type="ARBA" id="ARBA00012687"/>
    </source>
</evidence>
<accession>A0A388SEJ3</accession>
<sequence length="376" mass="41516">MWLAGEASGDALASLVIPPVKRAMDGALQFGIGGEKMRAAGLSVWHDASVLSVRGYVEVLKKLPQLLMLRRDVIRTAETVRPKVFIGVDAPDFNLAIEEKLRKSGIRTVHFVSPSIWAWRPERIHAIKRSVDHMLLVFPFEKAIYDAAGIPSTYIGYPMAEGIPMKPDTHGARQRLGLEPRGPVFAVLPGSRYDEIRWNAPVFFETAREVLKAEPHSMFLIPASDEARRTQIVQALGGFREVAEHVILFSGRSHDVLEACDAALIASGTATLEAALYKKPMIVGYKMPALSSLIIQSKGNTSFVSLPNILEQKRVVPEFLQYFAEPQYMAASLLDQLNPARREHLEEVFTELHQSLLRDTATLASQAILDTIGGAA</sequence>
<keyword evidence="7 11" id="KW-0328">Glycosyltransferase</keyword>
<evidence type="ECO:0000313" key="12">
    <source>
        <dbReference type="EMBL" id="GBO93861.1"/>
    </source>
</evidence>
<keyword evidence="13" id="KW-1185">Reference proteome</keyword>
<organism evidence="12 13">
    <name type="scientific">Mesosutterella multiformis</name>
    <dbReference type="NCBI Taxonomy" id="2259133"/>
    <lineage>
        <taxon>Bacteria</taxon>
        <taxon>Pseudomonadati</taxon>
        <taxon>Pseudomonadota</taxon>
        <taxon>Betaproteobacteria</taxon>
        <taxon>Burkholderiales</taxon>
        <taxon>Sutterellaceae</taxon>
        <taxon>Mesosutterella</taxon>
    </lineage>
</organism>
<evidence type="ECO:0000256" key="4">
    <source>
        <dbReference type="ARBA" id="ARBA00020902"/>
    </source>
</evidence>
<dbReference type="Pfam" id="PF02684">
    <property type="entry name" value="LpxB"/>
    <property type="match status" value="1"/>
</dbReference>
<keyword evidence="5 11" id="KW-0444">Lipid biosynthesis</keyword>
<comment type="similarity">
    <text evidence="2 11">Belongs to the LpxB family.</text>
</comment>
<proteinExistence type="inferred from homology"/>
<evidence type="ECO:0000256" key="11">
    <source>
        <dbReference type="HAMAP-Rule" id="MF_00392"/>
    </source>
</evidence>
<reference evidence="12 13" key="1">
    <citation type="journal article" date="2018" name="Int. J. Syst. Evol. Microbiol.">
        <title>Mesosutterella multiformis gen. nov., sp. nov., a member of the family Sutterellaceae and Sutterella megalosphaeroides sp. nov., isolated from human faeces.</title>
        <authorList>
            <person name="Sakamoto M."/>
            <person name="Ikeyama N."/>
            <person name="Kunihiro T."/>
            <person name="Iino T."/>
            <person name="Yuki M."/>
            <person name="Ohkuma M."/>
        </authorList>
    </citation>
    <scope>NUCLEOTIDE SEQUENCE [LARGE SCALE GENOMIC DNA]</scope>
    <source>
        <strain evidence="12 13">4NBBH2</strain>
    </source>
</reference>